<dbReference type="EMBL" id="PNXQ01000014">
    <property type="protein sequence ID" value="TKH43059.1"/>
    <property type="molecule type" value="Genomic_DNA"/>
</dbReference>
<gene>
    <name evidence="1" type="ORF">C1I60_16195</name>
</gene>
<accession>A0A4U2PWF8</accession>
<proteinExistence type="predicted"/>
<comment type="caution">
    <text evidence="1">The sequence shown here is derived from an EMBL/GenBank/DDBJ whole genome shotgun (WGS) entry which is preliminary data.</text>
</comment>
<reference evidence="1 2" key="1">
    <citation type="submission" date="2018-01" db="EMBL/GenBank/DDBJ databases">
        <title>Bacillales members from the olive rhizosphere are effective biological control agents against Verticillium dahliae.</title>
        <authorList>
            <person name="Gomez-Lama C."/>
            <person name="Legarda G."/>
            <person name="Ruano-Rosa D."/>
            <person name="Pizarro-Tobias P."/>
            <person name="Valverde-Corredor A."/>
            <person name="Niqui J.L."/>
            <person name="Trivino J.C."/>
            <person name="Roca A."/>
            <person name="Mercado-Blanco J."/>
        </authorList>
    </citation>
    <scope>NUCLEOTIDE SEQUENCE [LARGE SCALE GENOMIC DNA]</scope>
    <source>
        <strain evidence="1 2">PIC167</strain>
    </source>
</reference>
<evidence type="ECO:0000313" key="2">
    <source>
        <dbReference type="Proteomes" id="UP000308114"/>
    </source>
</evidence>
<dbReference type="Proteomes" id="UP000308114">
    <property type="component" value="Unassembled WGS sequence"/>
</dbReference>
<dbReference type="AlphaFoldDB" id="A0A4U2PWF8"/>
<dbReference type="RefSeq" id="WP_137062657.1">
    <property type="nucleotide sequence ID" value="NZ_PNXQ01000014.1"/>
</dbReference>
<organism evidence="1 2">
    <name type="scientific">Paenibacillus terrae</name>
    <dbReference type="NCBI Taxonomy" id="159743"/>
    <lineage>
        <taxon>Bacteria</taxon>
        <taxon>Bacillati</taxon>
        <taxon>Bacillota</taxon>
        <taxon>Bacilli</taxon>
        <taxon>Bacillales</taxon>
        <taxon>Paenibacillaceae</taxon>
        <taxon>Paenibacillus</taxon>
    </lineage>
</organism>
<name>A0A4U2PWF8_9BACL</name>
<evidence type="ECO:0000313" key="1">
    <source>
        <dbReference type="EMBL" id="TKH43059.1"/>
    </source>
</evidence>
<sequence>MSLDERYIVKTLGDLKREGLDIDLLLKTINGGVMIMNIDNRKNVVNGVTATNQQLNFGDSVSMSQTVGALSEDNIKKLFDDLYKTIKDNGDERDIEIAGKVEESIMNKNWDAAKMIFGALPKVIQVSAAGISIAKAFGWM</sequence>
<protein>
    <submittedName>
        <fullName evidence="1">Uncharacterized protein</fullName>
    </submittedName>
</protein>